<feature type="domain" description="Translation elongation factor EFTs/EF1B dimerisation" evidence="6">
    <location>
        <begin position="23"/>
        <end position="196"/>
    </location>
</feature>
<name>A0A0G0UF67_9BACT</name>
<dbReference type="PANTHER" id="PTHR11741">
    <property type="entry name" value="ELONGATION FACTOR TS"/>
    <property type="match status" value="1"/>
</dbReference>
<evidence type="ECO:0000313" key="7">
    <source>
        <dbReference type="EMBL" id="KKR87574.1"/>
    </source>
</evidence>
<dbReference type="HAMAP" id="MF_00050">
    <property type="entry name" value="EF_Ts"/>
    <property type="match status" value="1"/>
</dbReference>
<dbReference type="InterPro" id="IPR001816">
    <property type="entry name" value="Transl_elong_EFTs/EF1B"/>
</dbReference>
<dbReference type="InterPro" id="IPR014039">
    <property type="entry name" value="Transl_elong_EFTs/EF1B_dimer"/>
</dbReference>
<dbReference type="SUPFAM" id="SSF46934">
    <property type="entry name" value="UBA-like"/>
    <property type="match status" value="1"/>
</dbReference>
<protein>
    <recommendedName>
        <fullName evidence="2 5">Elongation factor Ts</fullName>
        <shortName evidence="5">EF-Ts</shortName>
    </recommendedName>
</protein>
<dbReference type="SUPFAM" id="SSF54713">
    <property type="entry name" value="Elongation factor Ts (EF-Ts), dimerisation domain"/>
    <property type="match status" value="1"/>
</dbReference>
<dbReference type="Gene3D" id="3.30.479.20">
    <property type="entry name" value="Elongation factor Ts, dimerisation domain"/>
    <property type="match status" value="1"/>
</dbReference>
<sequence>MTIDAKTVMQLRQMTNAGLMDAKAALEETQGNLEQAVEVLRKKGIAKAGKKAERETKEGRVYTYVHANGKMGSMVEVLCETDFVARNELFEALCHDIAMHVAAADPLYVRREDVPGELIEKEREIYRGEMEGQAKPADIIEKIIEGKLNKYFSEMCLLEQLFVKDDSKTVQDLVKEKISSLGENIQITRFSRFQIGA</sequence>
<dbReference type="InterPro" id="IPR009060">
    <property type="entry name" value="UBA-like_sf"/>
</dbReference>
<dbReference type="CDD" id="cd14275">
    <property type="entry name" value="UBA_EF-Ts"/>
    <property type="match status" value="1"/>
</dbReference>
<gene>
    <name evidence="5" type="primary">tsf</name>
    <name evidence="7" type="ORF">UU35_C0002G0075</name>
</gene>
<comment type="caution">
    <text evidence="7">The sequence shown here is derived from an EMBL/GenBank/DDBJ whole genome shotgun (WGS) entry which is preliminary data.</text>
</comment>
<feature type="region of interest" description="Involved in Mg(2+) ion dislocation from EF-Tu" evidence="5">
    <location>
        <begin position="81"/>
        <end position="84"/>
    </location>
</feature>
<evidence type="ECO:0000256" key="4">
    <source>
        <dbReference type="ARBA" id="ARBA00022917"/>
    </source>
</evidence>
<keyword evidence="3 5" id="KW-0251">Elongation factor</keyword>
<dbReference type="PANTHER" id="PTHR11741:SF0">
    <property type="entry name" value="ELONGATION FACTOR TS, MITOCHONDRIAL"/>
    <property type="match status" value="1"/>
</dbReference>
<dbReference type="GO" id="GO:0005737">
    <property type="term" value="C:cytoplasm"/>
    <property type="evidence" value="ECO:0007669"/>
    <property type="project" value="UniProtKB-SubCell"/>
</dbReference>
<reference evidence="7 8" key="1">
    <citation type="journal article" date="2015" name="Nature">
        <title>rRNA introns, odd ribosomes, and small enigmatic genomes across a large radiation of phyla.</title>
        <authorList>
            <person name="Brown C.T."/>
            <person name="Hug L.A."/>
            <person name="Thomas B.C."/>
            <person name="Sharon I."/>
            <person name="Castelle C.J."/>
            <person name="Singh A."/>
            <person name="Wilkins M.J."/>
            <person name="Williams K.H."/>
            <person name="Banfield J.F."/>
        </authorList>
    </citation>
    <scope>NUCLEOTIDE SEQUENCE [LARGE SCALE GENOMIC DNA]</scope>
</reference>
<dbReference type="FunFam" id="1.10.8.10:FF:000001">
    <property type="entry name" value="Elongation factor Ts"/>
    <property type="match status" value="1"/>
</dbReference>
<comment type="function">
    <text evidence="5">Associates with the EF-Tu.GDP complex and induces the exchange of GDP to GTP. It remains bound to the aminoacyl-tRNA.EF-Tu.GTP complex up to the GTP hydrolysis stage on the ribosome.</text>
</comment>
<proteinExistence type="inferred from homology"/>
<dbReference type="GO" id="GO:0003746">
    <property type="term" value="F:translation elongation factor activity"/>
    <property type="evidence" value="ECO:0007669"/>
    <property type="project" value="UniProtKB-UniRule"/>
</dbReference>
<dbReference type="Gene3D" id="1.10.8.10">
    <property type="entry name" value="DNA helicase RuvA subunit, C-terminal domain"/>
    <property type="match status" value="1"/>
</dbReference>
<comment type="similarity">
    <text evidence="1 5">Belongs to the EF-Ts family.</text>
</comment>
<evidence type="ECO:0000259" key="6">
    <source>
        <dbReference type="Pfam" id="PF00889"/>
    </source>
</evidence>
<dbReference type="PATRIC" id="fig|1618985.3.peg.230"/>
<keyword evidence="5" id="KW-0963">Cytoplasm</keyword>
<dbReference type="Proteomes" id="UP000034616">
    <property type="component" value="Unassembled WGS sequence"/>
</dbReference>
<dbReference type="EMBL" id="LCAH01000002">
    <property type="protein sequence ID" value="KKR87574.1"/>
    <property type="molecule type" value="Genomic_DNA"/>
</dbReference>
<dbReference type="Pfam" id="PF00889">
    <property type="entry name" value="EF_TS"/>
    <property type="match status" value="1"/>
</dbReference>
<accession>A0A0G0UF67</accession>
<evidence type="ECO:0000256" key="2">
    <source>
        <dbReference type="ARBA" id="ARBA00016956"/>
    </source>
</evidence>
<dbReference type="FunFam" id="1.10.286.20:FF:000001">
    <property type="entry name" value="Elongation factor Ts"/>
    <property type="match status" value="1"/>
</dbReference>
<evidence type="ECO:0000256" key="5">
    <source>
        <dbReference type="HAMAP-Rule" id="MF_00050"/>
    </source>
</evidence>
<comment type="subcellular location">
    <subcellularLocation>
        <location evidence="5">Cytoplasm</location>
    </subcellularLocation>
</comment>
<dbReference type="AlphaFoldDB" id="A0A0G0UF67"/>
<organism evidence="7 8">
    <name type="scientific">Candidatus Uhrbacteria bacterium GW2011_GWC2_41_11</name>
    <dbReference type="NCBI Taxonomy" id="1618985"/>
    <lineage>
        <taxon>Bacteria</taxon>
        <taxon>Candidatus Uhriibacteriota</taxon>
    </lineage>
</organism>
<dbReference type="NCBIfam" id="TIGR00116">
    <property type="entry name" value="tsf"/>
    <property type="match status" value="1"/>
</dbReference>
<evidence type="ECO:0000256" key="1">
    <source>
        <dbReference type="ARBA" id="ARBA00005532"/>
    </source>
</evidence>
<dbReference type="InterPro" id="IPR036402">
    <property type="entry name" value="EF-Ts_dimer_sf"/>
</dbReference>
<dbReference type="Gene3D" id="1.10.286.20">
    <property type="match status" value="1"/>
</dbReference>
<evidence type="ECO:0000256" key="3">
    <source>
        <dbReference type="ARBA" id="ARBA00022768"/>
    </source>
</evidence>
<evidence type="ECO:0000313" key="8">
    <source>
        <dbReference type="Proteomes" id="UP000034616"/>
    </source>
</evidence>
<keyword evidence="4 5" id="KW-0648">Protein biosynthesis</keyword>